<protein>
    <submittedName>
        <fullName evidence="3">Uncharacterized protein</fullName>
    </submittedName>
</protein>
<evidence type="ECO:0000256" key="2">
    <source>
        <dbReference type="SAM" id="SignalP"/>
    </source>
</evidence>
<dbReference type="eggNOG" id="ENOG502T6FK">
    <property type="taxonomic scope" value="Eukaryota"/>
</dbReference>
<feature type="region of interest" description="Disordered" evidence="1">
    <location>
        <begin position="70"/>
        <end position="108"/>
    </location>
</feature>
<gene>
    <name evidence="3" type="ORF">MBM_08741</name>
</gene>
<dbReference type="AlphaFoldDB" id="K1XKI3"/>
<dbReference type="HOGENOM" id="CLU_051203_1_0_1"/>
<evidence type="ECO:0000313" key="3">
    <source>
        <dbReference type="EMBL" id="EKD12979.1"/>
    </source>
</evidence>
<keyword evidence="4" id="KW-1185">Reference proteome</keyword>
<dbReference type="EMBL" id="JH921452">
    <property type="protein sequence ID" value="EKD12979.1"/>
    <property type="molecule type" value="Genomic_DNA"/>
</dbReference>
<dbReference type="GeneID" id="18764676"/>
<sequence>MQLLSLYCAFFAAASVAALPLNIVLGAYSPAVVVGDGEISFGGAEGGAEAEKLMNTLAGASVVGEGAAEAAKKSSEATPTEKAPPAVTPVPEAEKGDEVDAVETGSEENATVQKRDMAGFTAALNFASNALKTSPGIELGTGEGGSGVGVIVKPGVDASGAVPSPATKPAGERRNESG</sequence>
<dbReference type="OMA" id="AMQWIKR"/>
<dbReference type="InParanoid" id="K1XKI3"/>
<dbReference type="RefSeq" id="XP_007296630.1">
    <property type="nucleotide sequence ID" value="XM_007296568.1"/>
</dbReference>
<feature type="chain" id="PRO_5003855181" evidence="2">
    <location>
        <begin position="19"/>
        <end position="178"/>
    </location>
</feature>
<dbReference type="STRING" id="1072389.K1XKI3"/>
<evidence type="ECO:0000313" key="4">
    <source>
        <dbReference type="Proteomes" id="UP000006753"/>
    </source>
</evidence>
<proteinExistence type="predicted"/>
<reference evidence="3 4" key="1">
    <citation type="journal article" date="2012" name="BMC Genomics">
        <title>Sequencing the genome of Marssonina brunnea reveals fungus-poplar co-evolution.</title>
        <authorList>
            <person name="Zhu S."/>
            <person name="Cao Y.-Z."/>
            <person name="Jiang C."/>
            <person name="Tan B.-Y."/>
            <person name="Wang Z."/>
            <person name="Feng S."/>
            <person name="Zhang L."/>
            <person name="Su X.-H."/>
            <person name="Brejova B."/>
            <person name="Vinar T."/>
            <person name="Xu M."/>
            <person name="Wang M.-X."/>
            <person name="Zhang S.-G."/>
            <person name="Huang M.-R."/>
            <person name="Wu R."/>
            <person name="Zhou Y."/>
        </authorList>
    </citation>
    <scope>NUCLEOTIDE SEQUENCE [LARGE SCALE GENOMIC DNA]</scope>
    <source>
        <strain evidence="3 4">MB_m1</strain>
    </source>
</reference>
<feature type="region of interest" description="Disordered" evidence="1">
    <location>
        <begin position="155"/>
        <end position="178"/>
    </location>
</feature>
<dbReference type="OrthoDB" id="3941683at2759"/>
<feature type="compositionally biased region" description="Low complexity" evidence="1">
    <location>
        <begin position="76"/>
        <end position="91"/>
    </location>
</feature>
<feature type="signal peptide" evidence="2">
    <location>
        <begin position="1"/>
        <end position="18"/>
    </location>
</feature>
<keyword evidence="2" id="KW-0732">Signal</keyword>
<evidence type="ECO:0000256" key="1">
    <source>
        <dbReference type="SAM" id="MobiDB-lite"/>
    </source>
</evidence>
<organism evidence="3 4">
    <name type="scientific">Marssonina brunnea f. sp. multigermtubi (strain MB_m1)</name>
    <name type="common">Marssonina leaf spot fungus</name>
    <dbReference type="NCBI Taxonomy" id="1072389"/>
    <lineage>
        <taxon>Eukaryota</taxon>
        <taxon>Fungi</taxon>
        <taxon>Dikarya</taxon>
        <taxon>Ascomycota</taxon>
        <taxon>Pezizomycotina</taxon>
        <taxon>Leotiomycetes</taxon>
        <taxon>Helotiales</taxon>
        <taxon>Drepanopezizaceae</taxon>
        <taxon>Drepanopeziza</taxon>
    </lineage>
</organism>
<dbReference type="KEGG" id="mbe:MBM_08741"/>
<name>K1XKI3_MARBU</name>
<accession>K1XKI3</accession>
<dbReference type="Proteomes" id="UP000006753">
    <property type="component" value="Unassembled WGS sequence"/>
</dbReference>